<gene>
    <name evidence="1" type="ORF">GRI65_12785</name>
</gene>
<evidence type="ECO:0000313" key="1">
    <source>
        <dbReference type="EMBL" id="MXP45325.1"/>
    </source>
</evidence>
<dbReference type="EMBL" id="WTYL01000003">
    <property type="protein sequence ID" value="MXP45325.1"/>
    <property type="molecule type" value="Genomic_DNA"/>
</dbReference>
<reference evidence="1 2" key="1">
    <citation type="submission" date="2019-12" db="EMBL/GenBank/DDBJ databases">
        <title>Genomic-based taxomic classification of the family Erythrobacteraceae.</title>
        <authorList>
            <person name="Xu L."/>
        </authorList>
    </citation>
    <scope>NUCLEOTIDE SEQUENCE [LARGE SCALE GENOMIC DNA]</scope>
    <source>
        <strain evidence="1 2">KCTC 42453</strain>
    </source>
</reference>
<name>A0A845B3U7_9SPHN</name>
<comment type="caution">
    <text evidence="1">The sequence shown here is derived from an EMBL/GenBank/DDBJ whole genome shotgun (WGS) entry which is preliminary data.</text>
</comment>
<protein>
    <submittedName>
        <fullName evidence="1">Uncharacterized protein</fullName>
    </submittedName>
</protein>
<keyword evidence="2" id="KW-1185">Reference proteome</keyword>
<dbReference type="AlphaFoldDB" id="A0A845B3U7"/>
<evidence type="ECO:0000313" key="2">
    <source>
        <dbReference type="Proteomes" id="UP000431922"/>
    </source>
</evidence>
<dbReference type="Proteomes" id="UP000431922">
    <property type="component" value="Unassembled WGS sequence"/>
</dbReference>
<dbReference type="RefSeq" id="WP_160756938.1">
    <property type="nucleotide sequence ID" value="NZ_WTYL01000003.1"/>
</dbReference>
<sequence>MRRGTQPDLKSALHDVFAVQHCFVFHQKQTVGLSRVVDKSGPTGSNPIADIARLKYAPPMRCYRLLVHGVLDWSARAVEKFQIPVTRPSGFYCHRHVFASSPDDAATKVLADVRSYYEDTTDWFVSDLLDLRLEVDEIKTAPFYKGLFKDNLGATFYP</sequence>
<accession>A0A845B3U7</accession>
<proteinExistence type="predicted"/>
<organism evidence="1 2">
    <name type="scientific">Allopontixanthobacter sediminis</name>
    <dbReference type="NCBI Taxonomy" id="1689985"/>
    <lineage>
        <taxon>Bacteria</taxon>
        <taxon>Pseudomonadati</taxon>
        <taxon>Pseudomonadota</taxon>
        <taxon>Alphaproteobacteria</taxon>
        <taxon>Sphingomonadales</taxon>
        <taxon>Erythrobacteraceae</taxon>
        <taxon>Allopontixanthobacter</taxon>
    </lineage>
</organism>
<dbReference type="OrthoDB" id="7575003at2"/>